<feature type="compositionally biased region" description="Polar residues" evidence="4">
    <location>
        <begin position="22"/>
        <end position="32"/>
    </location>
</feature>
<feature type="region of interest" description="Disordered" evidence="4">
    <location>
        <begin position="595"/>
        <end position="635"/>
    </location>
</feature>
<dbReference type="GO" id="GO:0005829">
    <property type="term" value="C:cytosol"/>
    <property type="evidence" value="ECO:0007669"/>
    <property type="project" value="GOC"/>
</dbReference>
<keyword evidence="1" id="KW-0813">Transport</keyword>
<dbReference type="PANTHER" id="PTHR13258">
    <property type="entry name" value="SYNDETIN"/>
    <property type="match status" value="1"/>
</dbReference>
<accession>A0A6T5SRW2</accession>
<dbReference type="GO" id="GO:0042147">
    <property type="term" value="P:retrograde transport, endosome to Golgi"/>
    <property type="evidence" value="ECO:0007669"/>
    <property type="project" value="InterPro"/>
</dbReference>
<keyword evidence="3" id="KW-0175">Coiled coil</keyword>
<name>A0A6T5SRW2_9CHLO</name>
<dbReference type="GO" id="GO:0015031">
    <property type="term" value="P:protein transport"/>
    <property type="evidence" value="ECO:0007669"/>
    <property type="project" value="UniProtKB-KW"/>
</dbReference>
<feature type="compositionally biased region" description="Basic and acidic residues" evidence="4">
    <location>
        <begin position="595"/>
        <end position="620"/>
    </location>
</feature>
<sequence>MGFLDRMKDKAQEMRERAKDIVSQSPNGTANGAGSRAGVEASPRRLIDRFQDLTMPSSPVKNASIDDESSTTREFLRVYAQRREARMEEEVSTVARTNQIEATEAARTDPLVDAMARGFFDEPSTSGDVVFDPVEDSLLRLGNDFTVEDLSKEEERLSDLADRVSSALNKEILAHGSDFEAGMTKIAAINGCLEESRIVMSNSRRLLQRIGADVKSAMRVTSSHTTKGSILSALRLLEDIKYCQTCENSIRSYLDISEYAEAMSVYSKAWERLENMHALTCTSTLREDFVALRWELVSCVDNVLVDLCGTFDSERFTKLYNTYPSLGNEVKHLADKIQDAFLKAVETQTEGMLRLHAMLSYNQDEAKATRKSRMGYKELCSQLSPMQFVPCIRKTLESLYEIFLSSYKMTTWCKTRMADVVEASDTEAINVCSALIAALEINRKPVVEMASVRLAALLQASSAPSNAAFREVFDLCRVFITCAEAFVGEEVPQLRAQLERVGDRYFESLHSARLDALKAMLENERWMPVSVDAIKRVRDDLRNAMQRGRAALGLTKTLGDTVMTAFISEQVLNAESFLKFIDAPNPFVAVDDKSADVEHKNMSEEKHDGGSDGDEKGDVERNEEETEQEEEVHGFSKNDVDKVGLDRPGVKITASSLYVLQGIVEYTALMQVMRPSVPIIFNGICQLFELALVKTFNAFGRTEALAPESHDMTPRLKGTLSRLGNSGGVMAIRPVSIANVDYMSSGNLYGLKERVVALESLCRVADEFKRIKARVKRSLPLKDAALADRFYSHTVAAVEDLREHVYKSVASLLLNISFCIDAIGDGDPNFALVNSTLSGKYNIREATTRPNRWVADVQGELLRFTTRLACADIAPEALRVLWHYARGVIEDTLVEGFSKVKKCTEPGRALMTLDVQTLQKEFKKLAPESANSDWRYIDTYVQAFYTKEDDAMKWMQIHPEYTKAQKVALVNHASAAFRWTSSTRTQLIQAIETDTLI</sequence>
<feature type="compositionally biased region" description="Basic and acidic residues" evidence="4">
    <location>
        <begin position="1"/>
        <end position="20"/>
    </location>
</feature>
<dbReference type="InterPro" id="IPR019514">
    <property type="entry name" value="Syndetin_C"/>
</dbReference>
<dbReference type="AlphaFoldDB" id="A0A6T5SRW2"/>
<dbReference type="EMBL" id="HBFF01000888">
    <property type="protein sequence ID" value="CAD8727784.1"/>
    <property type="molecule type" value="Transcribed_RNA"/>
</dbReference>
<evidence type="ECO:0008006" key="8">
    <source>
        <dbReference type="Google" id="ProtNLM"/>
    </source>
</evidence>
<dbReference type="Pfam" id="PF10474">
    <property type="entry name" value="Syndetin_C"/>
    <property type="match status" value="1"/>
</dbReference>
<dbReference type="PANTHER" id="PTHR13258:SF0">
    <property type="entry name" value="SYNDETIN"/>
    <property type="match status" value="1"/>
</dbReference>
<dbReference type="GO" id="GO:0032456">
    <property type="term" value="P:endocytic recycling"/>
    <property type="evidence" value="ECO:0007669"/>
    <property type="project" value="InterPro"/>
</dbReference>
<dbReference type="InterPro" id="IPR040047">
    <property type="entry name" value="VPS50"/>
</dbReference>
<evidence type="ECO:0000256" key="3">
    <source>
        <dbReference type="ARBA" id="ARBA00023054"/>
    </source>
</evidence>
<feature type="domain" description="Syndetin C-terminal" evidence="5">
    <location>
        <begin position="748"/>
        <end position="992"/>
    </location>
</feature>
<gene>
    <name evidence="7" type="ORF">OMED0936_LOCUS708</name>
</gene>
<evidence type="ECO:0000259" key="6">
    <source>
        <dbReference type="Pfam" id="PF10475"/>
    </source>
</evidence>
<feature type="compositionally biased region" description="Acidic residues" evidence="4">
    <location>
        <begin position="621"/>
        <end position="630"/>
    </location>
</feature>
<evidence type="ECO:0000256" key="4">
    <source>
        <dbReference type="SAM" id="MobiDB-lite"/>
    </source>
</evidence>
<dbReference type="InterPro" id="IPR019515">
    <property type="entry name" value="VPS54_N"/>
</dbReference>
<organism evidence="7">
    <name type="scientific">Ostreococcus mediterraneus</name>
    <dbReference type="NCBI Taxonomy" id="1486918"/>
    <lineage>
        <taxon>Eukaryota</taxon>
        <taxon>Viridiplantae</taxon>
        <taxon>Chlorophyta</taxon>
        <taxon>Mamiellophyceae</taxon>
        <taxon>Mamiellales</taxon>
        <taxon>Bathycoccaceae</taxon>
        <taxon>Ostreococcus</taxon>
    </lineage>
</organism>
<feature type="region of interest" description="Disordered" evidence="4">
    <location>
        <begin position="1"/>
        <end position="42"/>
    </location>
</feature>
<evidence type="ECO:0000313" key="7">
    <source>
        <dbReference type="EMBL" id="CAD8727784.1"/>
    </source>
</evidence>
<evidence type="ECO:0000259" key="5">
    <source>
        <dbReference type="Pfam" id="PF10474"/>
    </source>
</evidence>
<feature type="domain" description="Vacuolar protein sorting-associated protein 54 N-terminal" evidence="6">
    <location>
        <begin position="118"/>
        <end position="412"/>
    </location>
</feature>
<protein>
    <recommendedName>
        <fullName evidence="8">Syndetin C-terminal domain-containing protein</fullName>
    </recommendedName>
</protein>
<keyword evidence="2" id="KW-0653">Protein transport</keyword>
<dbReference type="GO" id="GO:1990745">
    <property type="term" value="C:EARP complex"/>
    <property type="evidence" value="ECO:0007669"/>
    <property type="project" value="InterPro"/>
</dbReference>
<evidence type="ECO:0000256" key="1">
    <source>
        <dbReference type="ARBA" id="ARBA00022448"/>
    </source>
</evidence>
<evidence type="ECO:0000256" key="2">
    <source>
        <dbReference type="ARBA" id="ARBA00022927"/>
    </source>
</evidence>
<reference evidence="7" key="1">
    <citation type="submission" date="2021-01" db="EMBL/GenBank/DDBJ databases">
        <authorList>
            <person name="Corre E."/>
            <person name="Pelletier E."/>
            <person name="Niang G."/>
            <person name="Scheremetjew M."/>
            <person name="Finn R."/>
            <person name="Kale V."/>
            <person name="Holt S."/>
            <person name="Cochrane G."/>
            <person name="Meng A."/>
            <person name="Brown T."/>
            <person name="Cohen L."/>
        </authorList>
    </citation>
    <scope>NUCLEOTIDE SEQUENCE</scope>
    <source>
        <strain evidence="7">Clade-D-RCC2573</strain>
    </source>
</reference>
<dbReference type="GO" id="GO:0000149">
    <property type="term" value="F:SNARE binding"/>
    <property type="evidence" value="ECO:0007669"/>
    <property type="project" value="TreeGrafter"/>
</dbReference>
<dbReference type="Pfam" id="PF10475">
    <property type="entry name" value="Vps54_N"/>
    <property type="match status" value="1"/>
</dbReference>
<proteinExistence type="predicted"/>